<dbReference type="InterPro" id="IPR007219">
    <property type="entry name" value="XnlR_reg_dom"/>
</dbReference>
<keyword evidence="5" id="KW-1185">Reference proteome</keyword>
<name>A0AAN7A8A9_9PEZI</name>
<dbReference type="EMBL" id="MU866154">
    <property type="protein sequence ID" value="KAK4177803.1"/>
    <property type="molecule type" value="Genomic_DNA"/>
</dbReference>
<dbReference type="CDD" id="cd12148">
    <property type="entry name" value="fungal_TF_MHR"/>
    <property type="match status" value="1"/>
</dbReference>
<evidence type="ECO:0000259" key="3">
    <source>
        <dbReference type="Pfam" id="PF04082"/>
    </source>
</evidence>
<dbReference type="GO" id="GO:0003677">
    <property type="term" value="F:DNA binding"/>
    <property type="evidence" value="ECO:0007669"/>
    <property type="project" value="InterPro"/>
</dbReference>
<feature type="domain" description="Xylanolytic transcriptional activator regulatory" evidence="3">
    <location>
        <begin position="151"/>
        <end position="313"/>
    </location>
</feature>
<dbReference type="Pfam" id="PF04082">
    <property type="entry name" value="Fungal_trans"/>
    <property type="match status" value="1"/>
</dbReference>
<dbReference type="InterPro" id="IPR053187">
    <property type="entry name" value="Notoamide_regulator"/>
</dbReference>
<keyword evidence="1" id="KW-0539">Nucleus</keyword>
<dbReference type="PANTHER" id="PTHR47256:SF1">
    <property type="entry name" value="ZN(II)2CYS6 TRANSCRIPTION FACTOR (EUROFUNG)"/>
    <property type="match status" value="1"/>
</dbReference>
<evidence type="ECO:0000256" key="2">
    <source>
        <dbReference type="SAM" id="MobiDB-lite"/>
    </source>
</evidence>
<dbReference type="Proteomes" id="UP001302321">
    <property type="component" value="Unassembled WGS sequence"/>
</dbReference>
<sequence>MRRTLKHSSRIRGGGSPGSILRRIKEGDLLLQLSLKPETRYRYVLPYVSEMPAHLYRSDNPYIKSCIYDWSALPHNASQISNWATKDRVDSPKTSSSPEPGPQSIYLMPFHAAEIIEPLLNDIYPSKWTVVCSDNALMRKLIGAWMSTENQWIVVLQKDCFLQDMAAMRRGCCSSLLVNAVLANASYWSPQNLAYQFMAEAKRLWELESDTPKLTTIQAAMLMNTAITRQTLIHNRAVEMATQIGLLTPPTRDLAPLNSPENAPQSRKALSRNFTAWALFNFQALHVYILFEPPLIRKPPDVSLPDPAANPEWYGQVWLKYPGDAKLHTTNFPYQFQAQCQVRVIMNDMWLEQFRSSRQSSPEGGNIMLPSTQIEQANRFYARLKAWYDALPAPLTPSSIVFPSQILLHTNYQNILANLYESIRITSLNAGMITAIKQAASCNFETLLRLYYLRHGFSYGDQFLVQPLNTLGFWSLSKIHTITAPTHEDDDNNNNDLKATRSTLLLAAKGLHQQSASFYLDRITFQLLCSKMRPQERQLLDSEVFFHDRDYGGHDSAVDQISPQPRNQLDKMNKGEETNKKKEDHSDSPTAVNRPGNDRNQGSTEKELIREVRSKWVVTVRSVDDDPEIHRLQKLVKDNLKLDATAEYSDEDEGVY</sequence>
<comment type="caution">
    <text evidence="4">The sequence shown here is derived from an EMBL/GenBank/DDBJ whole genome shotgun (WGS) entry which is preliminary data.</text>
</comment>
<reference evidence="4" key="2">
    <citation type="submission" date="2023-05" db="EMBL/GenBank/DDBJ databases">
        <authorList>
            <consortium name="Lawrence Berkeley National Laboratory"/>
            <person name="Steindorff A."/>
            <person name="Hensen N."/>
            <person name="Bonometti L."/>
            <person name="Westerberg I."/>
            <person name="Brannstrom I.O."/>
            <person name="Guillou S."/>
            <person name="Cros-Aarteil S."/>
            <person name="Calhoun S."/>
            <person name="Haridas S."/>
            <person name="Kuo A."/>
            <person name="Mondo S."/>
            <person name="Pangilinan J."/>
            <person name="Riley R."/>
            <person name="Labutti K."/>
            <person name="Andreopoulos B."/>
            <person name="Lipzen A."/>
            <person name="Chen C."/>
            <person name="Yanf M."/>
            <person name="Daum C."/>
            <person name="Ng V."/>
            <person name="Clum A."/>
            <person name="Ohm R."/>
            <person name="Martin F."/>
            <person name="Silar P."/>
            <person name="Natvig D."/>
            <person name="Lalanne C."/>
            <person name="Gautier V."/>
            <person name="Ament-Velasquez S.L."/>
            <person name="Kruys A."/>
            <person name="Hutchinson M.I."/>
            <person name="Powell A.J."/>
            <person name="Barry K."/>
            <person name="Miller A.N."/>
            <person name="Grigoriev I.V."/>
            <person name="Debuchy R."/>
            <person name="Gladieux P."/>
            <person name="Thoren M.H."/>
            <person name="Johannesson H."/>
        </authorList>
    </citation>
    <scope>NUCLEOTIDE SEQUENCE</scope>
    <source>
        <strain evidence="4">CBS 892.96</strain>
    </source>
</reference>
<accession>A0AAN7A8A9</accession>
<evidence type="ECO:0000256" key="1">
    <source>
        <dbReference type="ARBA" id="ARBA00023242"/>
    </source>
</evidence>
<dbReference type="PANTHER" id="PTHR47256">
    <property type="entry name" value="ZN(II)2CYS6 TRANSCRIPTION FACTOR (EUROFUNG)-RELATED"/>
    <property type="match status" value="1"/>
</dbReference>
<protein>
    <recommendedName>
        <fullName evidence="3">Xylanolytic transcriptional activator regulatory domain-containing protein</fullName>
    </recommendedName>
</protein>
<evidence type="ECO:0000313" key="4">
    <source>
        <dbReference type="EMBL" id="KAK4177803.1"/>
    </source>
</evidence>
<dbReference type="GO" id="GO:0008270">
    <property type="term" value="F:zinc ion binding"/>
    <property type="evidence" value="ECO:0007669"/>
    <property type="project" value="InterPro"/>
</dbReference>
<proteinExistence type="predicted"/>
<evidence type="ECO:0000313" key="5">
    <source>
        <dbReference type="Proteomes" id="UP001302321"/>
    </source>
</evidence>
<dbReference type="GO" id="GO:0006351">
    <property type="term" value="P:DNA-templated transcription"/>
    <property type="evidence" value="ECO:0007669"/>
    <property type="project" value="InterPro"/>
</dbReference>
<dbReference type="AlphaFoldDB" id="A0AAN7A8A9"/>
<reference evidence="4" key="1">
    <citation type="journal article" date="2023" name="Mol. Phylogenet. Evol.">
        <title>Genome-scale phylogeny and comparative genomics of the fungal order Sordariales.</title>
        <authorList>
            <person name="Hensen N."/>
            <person name="Bonometti L."/>
            <person name="Westerberg I."/>
            <person name="Brannstrom I.O."/>
            <person name="Guillou S."/>
            <person name="Cros-Aarteil S."/>
            <person name="Calhoun S."/>
            <person name="Haridas S."/>
            <person name="Kuo A."/>
            <person name="Mondo S."/>
            <person name="Pangilinan J."/>
            <person name="Riley R."/>
            <person name="LaButti K."/>
            <person name="Andreopoulos B."/>
            <person name="Lipzen A."/>
            <person name="Chen C."/>
            <person name="Yan M."/>
            <person name="Daum C."/>
            <person name="Ng V."/>
            <person name="Clum A."/>
            <person name="Steindorff A."/>
            <person name="Ohm R.A."/>
            <person name="Martin F."/>
            <person name="Silar P."/>
            <person name="Natvig D.O."/>
            <person name="Lalanne C."/>
            <person name="Gautier V."/>
            <person name="Ament-Velasquez S.L."/>
            <person name="Kruys A."/>
            <person name="Hutchinson M.I."/>
            <person name="Powell A.J."/>
            <person name="Barry K."/>
            <person name="Miller A.N."/>
            <person name="Grigoriev I.V."/>
            <person name="Debuchy R."/>
            <person name="Gladieux P."/>
            <person name="Hiltunen Thoren M."/>
            <person name="Johannesson H."/>
        </authorList>
    </citation>
    <scope>NUCLEOTIDE SEQUENCE</scope>
    <source>
        <strain evidence="4">CBS 892.96</strain>
    </source>
</reference>
<feature type="compositionally biased region" description="Basic and acidic residues" evidence="2">
    <location>
        <begin position="568"/>
        <end position="587"/>
    </location>
</feature>
<organism evidence="4 5">
    <name type="scientific">Triangularia setosa</name>
    <dbReference type="NCBI Taxonomy" id="2587417"/>
    <lineage>
        <taxon>Eukaryota</taxon>
        <taxon>Fungi</taxon>
        <taxon>Dikarya</taxon>
        <taxon>Ascomycota</taxon>
        <taxon>Pezizomycotina</taxon>
        <taxon>Sordariomycetes</taxon>
        <taxon>Sordariomycetidae</taxon>
        <taxon>Sordariales</taxon>
        <taxon>Podosporaceae</taxon>
        <taxon>Triangularia</taxon>
    </lineage>
</organism>
<gene>
    <name evidence="4" type="ORF">QBC36DRAFT_345114</name>
</gene>
<feature type="region of interest" description="Disordered" evidence="2">
    <location>
        <begin position="555"/>
        <end position="607"/>
    </location>
</feature>